<feature type="transmembrane region" description="Helical" evidence="1">
    <location>
        <begin position="75"/>
        <end position="104"/>
    </location>
</feature>
<dbReference type="Pfam" id="PF06790">
    <property type="entry name" value="UPF0259"/>
    <property type="match status" value="1"/>
</dbReference>
<gene>
    <name evidence="2" type="primary">yciC</name>
    <name evidence="2" type="ORF">BUCISPPA3004_182</name>
</gene>
<organism evidence="2 3">
    <name type="scientific">Buchnera aphidicola</name>
    <name type="common">Cinara splendens</name>
    <dbReference type="NCBI Taxonomy" id="2518979"/>
    <lineage>
        <taxon>Bacteria</taxon>
        <taxon>Pseudomonadati</taxon>
        <taxon>Pseudomonadota</taxon>
        <taxon>Gammaproteobacteria</taxon>
        <taxon>Enterobacterales</taxon>
        <taxon>Erwiniaceae</taxon>
        <taxon>Buchnera</taxon>
    </lineage>
</organism>
<reference evidence="2 3" key="1">
    <citation type="submission" date="2019-02" db="EMBL/GenBank/DDBJ databases">
        <authorList>
            <person name="Manzano-Marin A."/>
            <person name="Manzano-Marin A."/>
        </authorList>
    </citation>
    <scope>NUCLEOTIDE SEQUENCE [LARGE SCALE GENOMIC DNA]</scope>
    <source>
        <strain evidence="2 3">BuCisplendens</strain>
    </source>
</reference>
<keyword evidence="1" id="KW-1133">Transmembrane helix</keyword>
<dbReference type="OrthoDB" id="6554108at2"/>
<evidence type="ECO:0000313" key="2">
    <source>
        <dbReference type="EMBL" id="VFP84940.1"/>
    </source>
</evidence>
<sequence>MFNIYMIMIDVHHFFYKNITKILIFSTITSLIKLLIHCAFSVTTHEASCLYNIDYFKKISSFQMIYNMNASQKKIIFYSIFMKIISTVISNLFLLTLIFGVIPFISSFLIKNFYYIIKYVFKSFFLFSLILCLQYSLIEVKFSLFTILKMLLHSMFFISFIYYISEKKDVANALCNGIEIIFFNINLMIPKILIWLIFRWLISILLKLLIIFPIYINIFLLNILINIYFSYIIIYLFRLYYFSKYKNIVY</sequence>
<feature type="transmembrane region" description="Helical" evidence="1">
    <location>
        <begin position="192"/>
        <end position="212"/>
    </location>
</feature>
<dbReference type="Proteomes" id="UP000294413">
    <property type="component" value="Chromosome 1"/>
</dbReference>
<evidence type="ECO:0000313" key="3">
    <source>
        <dbReference type="Proteomes" id="UP000294413"/>
    </source>
</evidence>
<feature type="transmembrane region" description="Helical" evidence="1">
    <location>
        <begin position="116"/>
        <end position="138"/>
    </location>
</feature>
<accession>A0A451DE70</accession>
<name>A0A451DE70_9GAMM</name>
<dbReference type="AlphaFoldDB" id="A0A451DE70"/>
<keyword evidence="1" id="KW-0472">Membrane</keyword>
<evidence type="ECO:0000256" key="1">
    <source>
        <dbReference type="SAM" id="Phobius"/>
    </source>
</evidence>
<feature type="transmembrane region" description="Helical" evidence="1">
    <location>
        <begin position="144"/>
        <end position="164"/>
    </location>
</feature>
<feature type="transmembrane region" description="Helical" evidence="1">
    <location>
        <begin position="218"/>
        <end position="237"/>
    </location>
</feature>
<keyword evidence="1" id="KW-0812">Transmembrane</keyword>
<proteinExistence type="predicted"/>
<dbReference type="EMBL" id="LR217722">
    <property type="protein sequence ID" value="VFP84940.1"/>
    <property type="molecule type" value="Genomic_DNA"/>
</dbReference>
<protein>
    <submittedName>
        <fullName evidence="2">UPF0259 membrane protein YciC</fullName>
    </submittedName>
</protein>
<feature type="transmembrane region" description="Helical" evidence="1">
    <location>
        <begin position="21"/>
        <end position="42"/>
    </location>
</feature>